<feature type="compositionally biased region" description="Basic and acidic residues" evidence="1">
    <location>
        <begin position="471"/>
        <end position="487"/>
    </location>
</feature>
<dbReference type="SUPFAM" id="SSF56219">
    <property type="entry name" value="DNase I-like"/>
    <property type="match status" value="1"/>
</dbReference>
<feature type="region of interest" description="Disordered" evidence="1">
    <location>
        <begin position="624"/>
        <end position="722"/>
    </location>
</feature>
<feature type="region of interest" description="Disordered" evidence="1">
    <location>
        <begin position="1"/>
        <end position="22"/>
    </location>
</feature>
<evidence type="ECO:0000313" key="2">
    <source>
        <dbReference type="EMBL" id="KAH0737912.1"/>
    </source>
</evidence>
<feature type="compositionally biased region" description="Basic and acidic residues" evidence="1">
    <location>
        <begin position="624"/>
        <end position="634"/>
    </location>
</feature>
<organism evidence="2 3">
    <name type="scientific">Solanum tuberosum</name>
    <name type="common">Potato</name>
    <dbReference type="NCBI Taxonomy" id="4113"/>
    <lineage>
        <taxon>Eukaryota</taxon>
        <taxon>Viridiplantae</taxon>
        <taxon>Streptophyta</taxon>
        <taxon>Embryophyta</taxon>
        <taxon>Tracheophyta</taxon>
        <taxon>Spermatophyta</taxon>
        <taxon>Magnoliopsida</taxon>
        <taxon>eudicotyledons</taxon>
        <taxon>Gunneridae</taxon>
        <taxon>Pentapetalae</taxon>
        <taxon>asterids</taxon>
        <taxon>lamiids</taxon>
        <taxon>Solanales</taxon>
        <taxon>Solanaceae</taxon>
        <taxon>Solanoideae</taxon>
        <taxon>Solaneae</taxon>
        <taxon>Solanum</taxon>
    </lineage>
</organism>
<gene>
    <name evidence="2" type="ORF">KY290_036617</name>
</gene>
<comment type="caution">
    <text evidence="2">The sequence shown here is derived from an EMBL/GenBank/DDBJ whole genome shotgun (WGS) entry which is preliminary data.</text>
</comment>
<feature type="compositionally biased region" description="Low complexity" evidence="1">
    <location>
        <begin position="220"/>
        <end position="234"/>
    </location>
</feature>
<accession>A0ABQ7TUT5</accession>
<feature type="compositionally biased region" description="Polar residues" evidence="1">
    <location>
        <begin position="7"/>
        <end position="18"/>
    </location>
</feature>
<feature type="compositionally biased region" description="Polar residues" evidence="1">
    <location>
        <begin position="267"/>
        <end position="282"/>
    </location>
</feature>
<protein>
    <recommendedName>
        <fullName evidence="4">DUF4283 domain-containing protein</fullName>
    </recommendedName>
</protein>
<dbReference type="PANTHER" id="PTHR33710:SF54">
    <property type="entry name" value="NON-LTR RETROELEMENT REVERSE TRANSCRIPTASE"/>
    <property type="match status" value="1"/>
</dbReference>
<reference evidence="2 3" key="1">
    <citation type="journal article" date="2021" name="bioRxiv">
        <title>Chromosome-scale and haplotype-resolved genome assembly of a tetraploid potato cultivar.</title>
        <authorList>
            <person name="Sun H."/>
            <person name="Jiao W.-B."/>
            <person name="Krause K."/>
            <person name="Campoy J.A."/>
            <person name="Goel M."/>
            <person name="Folz-Donahue K."/>
            <person name="Kukat C."/>
            <person name="Huettel B."/>
            <person name="Schneeberger K."/>
        </authorList>
    </citation>
    <scope>NUCLEOTIDE SEQUENCE [LARGE SCALE GENOMIC DNA]</scope>
    <source>
        <strain evidence="2">SolTubOtavaFocal</strain>
        <tissue evidence="2">Leaves</tissue>
    </source>
</reference>
<dbReference type="InterPro" id="IPR036691">
    <property type="entry name" value="Endo/exonu/phosph_ase_sf"/>
</dbReference>
<sequence>MEAPNHDLSSTKSPTDSTVPIERSRDAILKGIANKFLEVRPQIRSSSGQVLADSATGDYSPQLEVHLTEISIELDGGIIGGEDFGKTRGQLTGVHGISIRGTNSPPLDIHLSEISNNINGGIIRSTNSRQSTDVSADDPMTLNRRKIQDIQHIEEEVATMETHNLSKQQDTNQSKEAQSSNFSFGIAGNSRNLTSPLSSDAMQGISDQNRITEKNKDNQQQRNGQPAQGQQNQGKAMQSVHIHNETNGQTSRKGELSKQVDNKGKDSQNYPITQHVSTNATQNDKERANIHYQQNFPKISNNYARYDPNLQKNKSVASHDNYDNNQEEETPIVHIWVALLELPWHCYNKVLLTTILSSIGKVMYLDSPTSQRTRGSMARVKIQIDLTKPRPPHVWVGFKNSDPNKGRWQKVQYEGIPNYCMYCKHQGHMDNVCTIKRRDEDFKNRREVEAEKQNRPKGDQEKGGTKVIQVQDKDKTETNTKAQDIRRAGKMRPRRALADSEEETKKNQEQTHPKTAWRPVSLPHKRAKDIMKKAPETSGISPTISIHNNYIDSEMQEQQGTGNVEECNNNKVSDQGMQSPQGSDNDSSYLNLNNKVSIHKEHAAANKSTGRGIQRGELTHVLHEVDHTDPRLDYRPPATTTSRHTNQHNQKKHNPMQADDSGQFQGHIEQEKRDAIKRKQQKEVENQEKNRQQSDYDVVNSEDELDEDTQSLNENNDDEEGDETNAHLIKAFGSTFRSEFQEEIQEVADQQGLSPRGRKKFTQLIKSTSISTFAKSSRPNTRSKSKDGEVLEVNDQHITCSTKHVEHKEKFMVSCIYVKCKEHLRRPLWDRLFHFSNMDTHWCTIGDFNVITSTEEKFGGIPYNMNKSLDFISIIEACGLVDIGYSGQHYTWCNQRAEEARVWKRLDRAMVNDKWQEFILQTTITHLPSVGSDNCPLLMEMEVRLEHKIKYFKFLHYWTENENFLDTVKGCWQKETSGNPMLRLHQKMKILASTLSTWSKKEYGNIFSSVVNFEEQVKVAEEVVLQHNTEENRTKLHLINAQYIKYLKLEASIVK</sequence>
<feature type="compositionally biased region" description="Basic and acidic residues" evidence="1">
    <location>
        <begin position="446"/>
        <end position="464"/>
    </location>
</feature>
<evidence type="ECO:0000256" key="1">
    <source>
        <dbReference type="SAM" id="MobiDB-lite"/>
    </source>
</evidence>
<dbReference type="EMBL" id="JAIVGD010000028">
    <property type="protein sequence ID" value="KAH0737912.1"/>
    <property type="molecule type" value="Genomic_DNA"/>
</dbReference>
<dbReference type="PANTHER" id="PTHR33710">
    <property type="entry name" value="BNAC02G09200D PROTEIN"/>
    <property type="match status" value="1"/>
</dbReference>
<feature type="compositionally biased region" description="Polar residues" evidence="1">
    <location>
        <begin position="556"/>
        <end position="582"/>
    </location>
</feature>
<feature type="compositionally biased region" description="Basic and acidic residues" evidence="1">
    <location>
        <begin position="503"/>
        <end position="512"/>
    </location>
</feature>
<feature type="region of interest" description="Disordered" evidence="1">
    <location>
        <begin position="446"/>
        <end position="522"/>
    </location>
</feature>
<feature type="compositionally biased region" description="Basic and acidic residues" evidence="1">
    <location>
        <begin position="681"/>
        <end position="694"/>
    </location>
</feature>
<feature type="compositionally biased region" description="Basic residues" evidence="1">
    <location>
        <begin position="645"/>
        <end position="654"/>
    </location>
</feature>
<feature type="compositionally biased region" description="Acidic residues" evidence="1">
    <location>
        <begin position="700"/>
        <end position="722"/>
    </location>
</feature>
<proteinExistence type="predicted"/>
<keyword evidence="3" id="KW-1185">Reference proteome</keyword>
<feature type="region of interest" description="Disordered" evidence="1">
    <location>
        <begin position="122"/>
        <end position="143"/>
    </location>
</feature>
<evidence type="ECO:0000313" key="3">
    <source>
        <dbReference type="Proteomes" id="UP000826656"/>
    </source>
</evidence>
<evidence type="ECO:0008006" key="4">
    <source>
        <dbReference type="Google" id="ProtNLM"/>
    </source>
</evidence>
<feature type="region of interest" description="Disordered" evidence="1">
    <location>
        <begin position="556"/>
        <end position="590"/>
    </location>
</feature>
<feature type="compositionally biased region" description="Basic and acidic residues" evidence="1">
    <location>
        <begin position="252"/>
        <end position="266"/>
    </location>
</feature>
<feature type="region of interest" description="Disordered" evidence="1">
    <location>
        <begin position="214"/>
        <end position="285"/>
    </location>
</feature>
<feature type="region of interest" description="Disordered" evidence="1">
    <location>
        <begin position="163"/>
        <end position="202"/>
    </location>
</feature>
<dbReference type="Proteomes" id="UP000826656">
    <property type="component" value="Unassembled WGS sequence"/>
</dbReference>
<name>A0ABQ7TUT5_SOLTU</name>